<dbReference type="InterPro" id="IPR000801">
    <property type="entry name" value="Esterase-like"/>
</dbReference>
<dbReference type="Pfam" id="PF00756">
    <property type="entry name" value="Esterase"/>
    <property type="match status" value="1"/>
</dbReference>
<dbReference type="SUPFAM" id="SSF53474">
    <property type="entry name" value="alpha/beta-Hydrolases"/>
    <property type="match status" value="1"/>
</dbReference>
<feature type="signal peptide" evidence="1">
    <location>
        <begin position="1"/>
        <end position="24"/>
    </location>
</feature>
<dbReference type="PANTHER" id="PTHR48098:SF1">
    <property type="entry name" value="DIACYLGLYCEROL ACYLTRANSFERASE_MYCOLYLTRANSFERASE AG85A"/>
    <property type="match status" value="1"/>
</dbReference>
<dbReference type="InterPro" id="IPR050583">
    <property type="entry name" value="Mycobacterial_A85_antigen"/>
</dbReference>
<keyword evidence="2" id="KW-0378">Hydrolase</keyword>
<dbReference type="EMBL" id="JBHRST010000013">
    <property type="protein sequence ID" value="MFC3098088.1"/>
    <property type="molecule type" value="Genomic_DNA"/>
</dbReference>
<dbReference type="Gene3D" id="3.40.50.1820">
    <property type="entry name" value="alpha/beta hydrolase"/>
    <property type="match status" value="1"/>
</dbReference>
<comment type="caution">
    <text evidence="2">The sequence shown here is derived from an EMBL/GenBank/DDBJ whole genome shotgun (WGS) entry which is preliminary data.</text>
</comment>
<evidence type="ECO:0000256" key="1">
    <source>
        <dbReference type="SAM" id="SignalP"/>
    </source>
</evidence>
<sequence>MPKLTRRIAAFAAAFAITATSAPAAAQEQARATFMTFHSPSLEGNLEGNSPERRVVVATPPGYDENPDRRYPVVYFLHGYWGPLDAQQAGFRLHEAVQAAAEAGQDFIMVMPDGYSLRRGGFYSSGPTVGDYESMVARDLVAWADANLRTIPAPESRGLAGHSMGGYGTIRVAMKNPGVFSSIYMMSACCLPPMELTADQARAIAAMTPEQAEAAGFGELAAVSTAATWTPDPTDEGFLKIYTGLRADGTLDPLANQRLAANSPLVLLPQYLPALNALEGFAIDIGDADFLLEGNYAFMRELDRFGVAYQFELYEGDHGNRIAERIRTHVLPFFAQHLDR</sequence>
<protein>
    <submittedName>
        <fullName evidence="2">Alpha/beta hydrolase</fullName>
    </submittedName>
</protein>
<dbReference type="GO" id="GO:0016787">
    <property type="term" value="F:hydrolase activity"/>
    <property type="evidence" value="ECO:0007669"/>
    <property type="project" value="UniProtKB-KW"/>
</dbReference>
<keyword evidence="3" id="KW-1185">Reference proteome</keyword>
<evidence type="ECO:0000313" key="3">
    <source>
        <dbReference type="Proteomes" id="UP001595456"/>
    </source>
</evidence>
<dbReference type="InterPro" id="IPR029058">
    <property type="entry name" value="AB_hydrolase_fold"/>
</dbReference>
<proteinExistence type="predicted"/>
<name>A0ABV7E6D5_9SPHN</name>
<dbReference type="PANTHER" id="PTHR48098">
    <property type="entry name" value="ENTEROCHELIN ESTERASE-RELATED"/>
    <property type="match status" value="1"/>
</dbReference>
<keyword evidence="1" id="KW-0732">Signal</keyword>
<dbReference type="RefSeq" id="WP_336925363.1">
    <property type="nucleotide sequence ID" value="NZ_JBANRO010000004.1"/>
</dbReference>
<accession>A0ABV7E6D5</accession>
<evidence type="ECO:0000313" key="2">
    <source>
        <dbReference type="EMBL" id="MFC3098088.1"/>
    </source>
</evidence>
<gene>
    <name evidence="2" type="ORF">ACFODU_09785</name>
</gene>
<feature type="chain" id="PRO_5046712578" evidence="1">
    <location>
        <begin position="25"/>
        <end position="340"/>
    </location>
</feature>
<dbReference type="Proteomes" id="UP001595456">
    <property type="component" value="Unassembled WGS sequence"/>
</dbReference>
<reference evidence="3" key="1">
    <citation type="journal article" date="2019" name="Int. J. Syst. Evol. Microbiol.">
        <title>The Global Catalogue of Microorganisms (GCM) 10K type strain sequencing project: providing services to taxonomists for standard genome sequencing and annotation.</title>
        <authorList>
            <consortium name="The Broad Institute Genomics Platform"/>
            <consortium name="The Broad Institute Genome Sequencing Center for Infectious Disease"/>
            <person name="Wu L."/>
            <person name="Ma J."/>
        </authorList>
    </citation>
    <scope>NUCLEOTIDE SEQUENCE [LARGE SCALE GENOMIC DNA]</scope>
    <source>
        <strain evidence="3">KCTC 52607</strain>
    </source>
</reference>
<organism evidence="2 3">
    <name type="scientific">Alteraurantiacibacter palmitatis</name>
    <dbReference type="NCBI Taxonomy" id="2054628"/>
    <lineage>
        <taxon>Bacteria</taxon>
        <taxon>Pseudomonadati</taxon>
        <taxon>Pseudomonadota</taxon>
        <taxon>Alphaproteobacteria</taxon>
        <taxon>Sphingomonadales</taxon>
        <taxon>Erythrobacteraceae</taxon>
        <taxon>Alteraurantiacibacter</taxon>
    </lineage>
</organism>